<evidence type="ECO:0000313" key="3">
    <source>
        <dbReference type="EMBL" id="GIL53194.1"/>
    </source>
</evidence>
<dbReference type="EMBL" id="BNCO01000014">
    <property type="protein sequence ID" value="GIL53194.1"/>
    <property type="molecule type" value="Genomic_DNA"/>
</dbReference>
<gene>
    <name evidence="3" type="ORF">Vafri_8868</name>
</gene>
<feature type="region of interest" description="Disordered" evidence="1">
    <location>
        <begin position="52"/>
        <end position="671"/>
    </location>
</feature>
<dbReference type="Proteomes" id="UP000747399">
    <property type="component" value="Unassembled WGS sequence"/>
</dbReference>
<keyword evidence="2" id="KW-0732">Signal</keyword>
<feature type="compositionally biased region" description="Pro residues" evidence="1">
    <location>
        <begin position="388"/>
        <end position="495"/>
    </location>
</feature>
<organism evidence="3 4">
    <name type="scientific">Volvox africanus</name>
    <dbReference type="NCBI Taxonomy" id="51714"/>
    <lineage>
        <taxon>Eukaryota</taxon>
        <taxon>Viridiplantae</taxon>
        <taxon>Chlorophyta</taxon>
        <taxon>core chlorophytes</taxon>
        <taxon>Chlorophyceae</taxon>
        <taxon>CS clade</taxon>
        <taxon>Chlamydomonadales</taxon>
        <taxon>Volvocaceae</taxon>
        <taxon>Volvox</taxon>
    </lineage>
</organism>
<feature type="compositionally biased region" description="Pro residues" evidence="1">
    <location>
        <begin position="315"/>
        <end position="371"/>
    </location>
</feature>
<comment type="caution">
    <text evidence="3">The sequence shown here is derived from an EMBL/GenBank/DDBJ whole genome shotgun (WGS) entry which is preliminary data.</text>
</comment>
<name>A0A8J4EYE0_9CHLO</name>
<reference evidence="3" key="1">
    <citation type="journal article" date="2021" name="Proc. Natl. Acad. Sci. U.S.A.">
        <title>Three genomes in the algal genus Volvox reveal the fate of a haploid sex-determining region after a transition to homothallism.</title>
        <authorList>
            <person name="Yamamoto K."/>
            <person name="Hamaji T."/>
            <person name="Kawai-Toyooka H."/>
            <person name="Matsuzaki R."/>
            <person name="Takahashi F."/>
            <person name="Nishimura Y."/>
            <person name="Kawachi M."/>
            <person name="Noguchi H."/>
            <person name="Minakuchi Y."/>
            <person name="Umen J.G."/>
            <person name="Toyoda A."/>
            <person name="Nozaki H."/>
        </authorList>
    </citation>
    <scope>NUCLEOTIDE SEQUENCE</scope>
    <source>
        <strain evidence="3">NIES-3780</strain>
    </source>
</reference>
<feature type="region of interest" description="Disordered" evidence="1">
    <location>
        <begin position="1070"/>
        <end position="1089"/>
    </location>
</feature>
<sequence>MKLRFSTMACGLGARLPCSLCLVLLLLAAIVEASSAKAQGHAVMIAQQLPNRQMASTSPEGPPPPASPAPRALTRGPGPPIPPPPNPLPHTPPLFIALRRSPPPGPPPPSPPPPKPPPPSPPPPNPPPPRPPPPKPGTPSPPPPSPAPNSPPPPNPPPPRPRPKPSRPPSRPPGIPSMVLLAAGGLQAQYQAPDLPAGPPPPGKPAPRSPPPSPPPPSPPPPNPPPPSPPPPAPLSPSPPPPGPPPPSPPPPTPPPPSPPPPHPPPPSPPPPVPPAPTRSPALSPRPMPPNVSRPIPPPPSPRPPKRPPPRPRPPRPPPPSPPPPSPPPPSPNPPSLPPPPDIPLAPLPPDIPPPSQPPYIPSDPSMPPYDPSHSSSPNPSHSGPAEPNFPNPAPPPPSPPPPNPPPPSPPPPNPPPPSPPPPNPPPPRPPPPVNIPAPPRPPPPGPPPPSPPPPTPPPPFPPPPPPIPLRSPMLFPPSPPPSPPSPPTPPPSTLSPPSASASPPSPPTPPPPRPLPSPTPAPPPRPPSASPPSPSPSPPSPPSPPPSPPSPPTPPPSTLSPPSASPSPPSPPTPPPPRPLPSPPPAPPPRPPSASPPSPSPSPPSPPSPPPSPPSPPTPPPSTLSPPSASPSPPSPPTPPPPRPLPSPPPAPPPRPPSASPPSPSPISQWSMKRSDFICGTNSTGVNYTTVSDESLGSRVPIHTLVGNSDEVLNFVISTFVENDLLTSIHGGLGLTVLNLSPQRMLNPNMRIVQATACCSTDSAWDYAVQSIILRTFNSTELRIGTLCDVQRPWVSIGDNYTFAGLATQSIASAGTKNYVHRIAFYSAGYYAAPMAPPPSSIRPPPPPPFPTSAPRPPRPPSPPPPPLFPRYPPRPPRPPSPPTPPPLPPVITPDVYVSPFFCGLSSGVKYITKSDVNLAGEYALDSITWQATDVLYSTISSYNCGQQMGPQHGVAAYELAAPRTTVNLRPSLVDPQQARITHFSVCCNNFSSGFDYNHTARINLWMANKTQIVLGDLTKQCLRPTPWFSIPTGYTFAGLVTQSLDDINRPWVQRVAFVAARYPAGAITPECPPPPPTRSPPPPPPPLNSSDVYVSPFLCGYSSGVSYVTNSDRNLGSTYPIQTLSGNADKVLNFAASTFDCNGQVQGVLHGGFNSTMLKSNVSLDLRPQLTDPKMRIASFSTCCAAESYGFAAQGIILQTADGTQLSLGGSCGTPQDWIRVPDGFTFAGLVTQSPADGIKDWVHRLAFVAVRYTANVLMTAGTCTTTRAQPPPPAPPLPHPLLPPPSPLAIPTSRRSLLLAARQTASGVLVSPFFCGRSDLKYMTTTDAYLGATYPIDSISWTSVLGGAARAVSSFNCGKQHGPVHGYYAAGGAMSGSSNMSQIDLRPQLSDPNMRIIQVSACCVMSSKQQEAADTNEAVAGLILRTANQTQLVLGRSSCTRQPWFNIPTGYTFAGLMTQTRVEGINPWLSRLAFVASRTGSAGPHHRKCPPPSPTFTPSSTSSPATVLPAFNVLSFSCGYTSGVDYTNTSDVLSGRILPIQTLSASVGWVLESAMSLYDCNGQVQGPIHGSGYSPTSSNASSIVNLRLQFPDPSMRITHFSACCSGGESDNGSNAVQSILLKTANGTQLSLGSTCFVQQPWIALTRGYTFAGLVTQSPADGRDGWVHRVAPVEVLYPDGARAC</sequence>
<evidence type="ECO:0000256" key="2">
    <source>
        <dbReference type="SAM" id="SignalP"/>
    </source>
</evidence>
<dbReference type="PANTHER" id="PTHR48125:SF10">
    <property type="entry name" value="OS12G0136300 PROTEIN"/>
    <property type="match status" value="1"/>
</dbReference>
<proteinExistence type="predicted"/>
<feature type="compositionally biased region" description="Pro residues" evidence="1">
    <location>
        <begin position="196"/>
        <end position="303"/>
    </location>
</feature>
<dbReference type="PANTHER" id="PTHR48125">
    <property type="entry name" value="LP07818P1"/>
    <property type="match status" value="1"/>
</dbReference>
<feature type="compositionally biased region" description="Pro residues" evidence="1">
    <location>
        <begin position="1072"/>
        <end position="1089"/>
    </location>
</feature>
<accession>A0A8J4EYE0</accession>
<evidence type="ECO:0000313" key="4">
    <source>
        <dbReference type="Proteomes" id="UP000747399"/>
    </source>
</evidence>
<protein>
    <recommendedName>
        <fullName evidence="5">Pherophorin domain-containing protein</fullName>
    </recommendedName>
</protein>
<dbReference type="PRINTS" id="PR01217">
    <property type="entry name" value="PRICHEXTENSN"/>
</dbReference>
<keyword evidence="4" id="KW-1185">Reference proteome</keyword>
<feature type="compositionally biased region" description="Pro residues" evidence="1">
    <location>
        <begin position="101"/>
        <end position="175"/>
    </location>
</feature>
<feature type="compositionally biased region" description="Pro residues" evidence="1">
    <location>
        <begin position="504"/>
        <end position="666"/>
    </location>
</feature>
<feature type="compositionally biased region" description="Pro residues" evidence="1">
    <location>
        <begin position="77"/>
        <end position="92"/>
    </location>
</feature>
<feature type="signal peptide" evidence="2">
    <location>
        <begin position="1"/>
        <end position="33"/>
    </location>
</feature>
<evidence type="ECO:0000256" key="1">
    <source>
        <dbReference type="SAM" id="MobiDB-lite"/>
    </source>
</evidence>
<feature type="compositionally biased region" description="Low complexity" evidence="1">
    <location>
        <begin position="372"/>
        <end position="387"/>
    </location>
</feature>
<evidence type="ECO:0008006" key="5">
    <source>
        <dbReference type="Google" id="ProtNLM"/>
    </source>
</evidence>
<feature type="compositionally biased region" description="Basic residues" evidence="1">
    <location>
        <begin position="304"/>
        <end position="314"/>
    </location>
</feature>
<feature type="compositionally biased region" description="Low complexity" evidence="1">
    <location>
        <begin position="176"/>
        <end position="192"/>
    </location>
</feature>
<feature type="region of interest" description="Disordered" evidence="1">
    <location>
        <begin position="843"/>
        <end position="888"/>
    </location>
</feature>
<feature type="chain" id="PRO_5035162428" description="Pherophorin domain-containing protein" evidence="2">
    <location>
        <begin position="34"/>
        <end position="1686"/>
    </location>
</feature>